<name>A0A6A4RHT9_SCOMX</name>
<dbReference type="Proteomes" id="UP000438429">
    <property type="component" value="Unassembled WGS sequence"/>
</dbReference>
<gene>
    <name evidence="1" type="ORF">F2P81_025701</name>
</gene>
<reference evidence="1 2" key="1">
    <citation type="submission" date="2019-06" db="EMBL/GenBank/DDBJ databases">
        <title>Draft genomes of female and male turbot (Scophthalmus maximus).</title>
        <authorList>
            <person name="Xu H."/>
            <person name="Xu X.-W."/>
            <person name="Shao C."/>
            <person name="Chen S."/>
        </authorList>
    </citation>
    <scope>NUCLEOTIDE SEQUENCE [LARGE SCALE GENOMIC DNA]</scope>
    <source>
        <strain evidence="1">Ysfricsl-2016a</strain>
        <tissue evidence="1">Blood</tissue>
    </source>
</reference>
<accession>A0A6A4RHT9</accession>
<evidence type="ECO:0000313" key="1">
    <source>
        <dbReference type="EMBL" id="KAF0022046.1"/>
    </source>
</evidence>
<protein>
    <submittedName>
        <fullName evidence="1">Uncharacterized protein</fullName>
    </submittedName>
</protein>
<dbReference type="EMBL" id="VEVO01000357">
    <property type="protein sequence ID" value="KAF0022046.1"/>
    <property type="molecule type" value="Genomic_DNA"/>
</dbReference>
<proteinExistence type="predicted"/>
<organism evidence="1 2">
    <name type="scientific">Scophthalmus maximus</name>
    <name type="common">Turbot</name>
    <name type="synonym">Psetta maxima</name>
    <dbReference type="NCBI Taxonomy" id="52904"/>
    <lineage>
        <taxon>Eukaryota</taxon>
        <taxon>Metazoa</taxon>
        <taxon>Chordata</taxon>
        <taxon>Craniata</taxon>
        <taxon>Vertebrata</taxon>
        <taxon>Euteleostomi</taxon>
        <taxon>Actinopterygii</taxon>
        <taxon>Neopterygii</taxon>
        <taxon>Teleostei</taxon>
        <taxon>Neoteleostei</taxon>
        <taxon>Acanthomorphata</taxon>
        <taxon>Carangaria</taxon>
        <taxon>Pleuronectiformes</taxon>
        <taxon>Pleuronectoidei</taxon>
        <taxon>Scophthalmidae</taxon>
        <taxon>Scophthalmus</taxon>
    </lineage>
</organism>
<evidence type="ECO:0000313" key="2">
    <source>
        <dbReference type="Proteomes" id="UP000438429"/>
    </source>
</evidence>
<dbReference type="AlphaFoldDB" id="A0A6A4RHT9"/>
<comment type="caution">
    <text evidence="1">The sequence shown here is derived from an EMBL/GenBank/DDBJ whole genome shotgun (WGS) entry which is preliminary data.</text>
</comment>
<sequence>MTRRERNASVFACAVDEFRETFQSRRGGRAAQAMMGVEDAEKSRRRWRGQLIFTEGHGLQLPSLALFDKDERLHWSNFKGLPVHSVCSQP</sequence>